<feature type="domain" description="F-box" evidence="1">
    <location>
        <begin position="5"/>
        <end position="51"/>
    </location>
</feature>
<dbReference type="Bgee" id="WBGene00219239">
    <property type="expression patterns" value="Expressed in embryo and 1 other cell type or tissue"/>
</dbReference>
<dbReference type="InParanoid" id="H2L0E7"/>
<evidence type="ECO:0000259" key="1">
    <source>
        <dbReference type="PROSITE" id="PS50181"/>
    </source>
</evidence>
<dbReference type="Proteomes" id="UP000001940">
    <property type="component" value="Chromosome II"/>
</dbReference>
<dbReference type="WormBase" id="K05F6.14">
    <property type="protein sequence ID" value="CE46745"/>
    <property type="gene ID" value="WBGene00219239"/>
</dbReference>
<keyword evidence="3" id="KW-1185">Reference proteome</keyword>
<evidence type="ECO:0000313" key="2">
    <source>
        <dbReference type="EMBL" id="CCE67232.1"/>
    </source>
</evidence>
<dbReference type="GeneID" id="13183656"/>
<dbReference type="EMBL" id="BX284602">
    <property type="protein sequence ID" value="CCE67232.1"/>
    <property type="molecule type" value="Genomic_DNA"/>
</dbReference>
<dbReference type="AGR" id="WB:WBGene00219239"/>
<dbReference type="PROSITE" id="PS50181">
    <property type="entry name" value="FBOX"/>
    <property type="match status" value="1"/>
</dbReference>
<name>H2L0E7_CAEEL</name>
<dbReference type="RefSeq" id="NP_001254031.1">
    <property type="nucleotide sequence ID" value="NM_001267102.1"/>
</dbReference>
<dbReference type="FunCoup" id="H2L0E7">
    <property type="interactions" value="155"/>
</dbReference>
<dbReference type="HOGENOM" id="CLU_1409972_0_0_1"/>
<dbReference type="PANTHER" id="PTHR22899:SF0">
    <property type="entry name" value="F-BOX ASSOCIATED DOMAIN-CONTAINING PROTEIN-RELATED"/>
    <property type="match status" value="1"/>
</dbReference>
<dbReference type="KEGG" id="cel:CELE_K05F6.14"/>
<dbReference type="InterPro" id="IPR053222">
    <property type="entry name" value="Zygotic_Embryogenesis-Asso"/>
</dbReference>
<sequence length="193" mass="22515">MAASSFPLLNLPKKNLKKVFCNMSENEQVRISMVSKKTKELVREFHILKNIRPRLAFYDSIGYIVALSSVGSFYLFKNENIAEYAELDIKFSAPHFDAKSWLKHFLYIFHVSEINTIAFNLSDGRFDYLRLPMVQECLNNLNISNLSIDFTTQIPLMMKLISVFPPNIKLRLRQTFPEPLEPSRLFELRDCLN</sequence>
<dbReference type="OrthoDB" id="5911349at2759"/>
<dbReference type="AlphaFoldDB" id="H2L0E7"/>
<dbReference type="PhylomeDB" id="H2L0E7"/>
<evidence type="ECO:0000313" key="4">
    <source>
        <dbReference type="WormBase" id="K05F6.14"/>
    </source>
</evidence>
<accession>H2L0E7</accession>
<protein>
    <submittedName>
        <fullName evidence="2">F-box domain-containing protein</fullName>
    </submittedName>
</protein>
<dbReference type="InterPro" id="IPR001810">
    <property type="entry name" value="F-box_dom"/>
</dbReference>
<proteinExistence type="predicted"/>
<dbReference type="PANTHER" id="PTHR22899">
    <property type="entry name" value="CYCLIN-RELATED F-BOX FAMILY"/>
    <property type="match status" value="1"/>
</dbReference>
<dbReference type="CTD" id="13183656"/>
<reference evidence="2 3" key="1">
    <citation type="journal article" date="1998" name="Science">
        <title>Genome sequence of the nematode C. elegans: a platform for investigating biology.</title>
        <authorList>
            <consortium name="The C. elegans sequencing consortium"/>
            <person name="Sulson J.E."/>
            <person name="Waterston R."/>
        </authorList>
    </citation>
    <scope>NUCLEOTIDE SEQUENCE [LARGE SCALE GENOMIC DNA]</scope>
    <source>
        <strain evidence="2 3">Bristol N2</strain>
    </source>
</reference>
<dbReference type="Pfam" id="PF00646">
    <property type="entry name" value="F-box"/>
    <property type="match status" value="1"/>
</dbReference>
<dbReference type="PaxDb" id="6239-K05F6.14"/>
<gene>
    <name evidence="2" type="ORF">CELE_K05F6.14</name>
    <name evidence="2 4" type="ORF">K05F6.14</name>
</gene>
<organism evidence="2 3">
    <name type="scientific">Caenorhabditis elegans</name>
    <dbReference type="NCBI Taxonomy" id="6239"/>
    <lineage>
        <taxon>Eukaryota</taxon>
        <taxon>Metazoa</taxon>
        <taxon>Ecdysozoa</taxon>
        <taxon>Nematoda</taxon>
        <taxon>Chromadorea</taxon>
        <taxon>Rhabditida</taxon>
        <taxon>Rhabditina</taxon>
        <taxon>Rhabditomorpha</taxon>
        <taxon>Rhabditoidea</taxon>
        <taxon>Rhabditidae</taxon>
        <taxon>Peloderinae</taxon>
        <taxon>Caenorhabditis</taxon>
    </lineage>
</organism>
<dbReference type="SMR" id="H2L0E7"/>
<evidence type="ECO:0000313" key="3">
    <source>
        <dbReference type="Proteomes" id="UP000001940"/>
    </source>
</evidence>